<reference evidence="1 2" key="1">
    <citation type="journal article" date="2015" name="J. Biotechnol.">
        <title>Complete genome sequence of a malodorant-producing acetogen, Clostridium scatologenes ATCC 25775(T).</title>
        <authorList>
            <person name="Zhu Z."/>
            <person name="Guo T."/>
            <person name="Zheng H."/>
            <person name="Song T."/>
            <person name="Ouyang P."/>
            <person name="Xie J."/>
        </authorList>
    </citation>
    <scope>NUCLEOTIDE SEQUENCE [LARGE SCALE GENOMIC DNA]</scope>
    <source>
        <strain evidence="1 2">ATCC 25775</strain>
    </source>
</reference>
<dbReference type="Proteomes" id="UP000033115">
    <property type="component" value="Chromosome"/>
</dbReference>
<dbReference type="EMBL" id="CP009933">
    <property type="protein sequence ID" value="AKA69134.1"/>
    <property type="molecule type" value="Genomic_DNA"/>
</dbReference>
<dbReference type="Pfam" id="PF12952">
    <property type="entry name" value="DUF3841"/>
    <property type="match status" value="1"/>
</dbReference>
<evidence type="ECO:0000313" key="2">
    <source>
        <dbReference type="Proteomes" id="UP000033115"/>
    </source>
</evidence>
<evidence type="ECO:0000313" key="1">
    <source>
        <dbReference type="EMBL" id="AKA69134.1"/>
    </source>
</evidence>
<dbReference type="AlphaFoldDB" id="A0A0E3M6C1"/>
<organism evidence="1 2">
    <name type="scientific">Clostridium scatologenes</name>
    <dbReference type="NCBI Taxonomy" id="1548"/>
    <lineage>
        <taxon>Bacteria</taxon>
        <taxon>Bacillati</taxon>
        <taxon>Bacillota</taxon>
        <taxon>Clostridia</taxon>
        <taxon>Eubacteriales</taxon>
        <taxon>Clostridiaceae</taxon>
        <taxon>Clostridium</taxon>
    </lineage>
</organism>
<dbReference type="InterPro" id="IPR024211">
    <property type="entry name" value="DUF3841"/>
</dbReference>
<dbReference type="HOGENOM" id="CLU_2599916_0_0_9"/>
<keyword evidence="2" id="KW-1185">Reference proteome</keyword>
<dbReference type="KEGG" id="csq:CSCA_2009"/>
<sequence length="79" mass="9517">MEDCAKYYFEVYSLYTRKASEIVAKPQNAYMSSFYTQLKNEIIKSWNRLLDNSYSLSSFKQGTILWKLEREWIVDIKEI</sequence>
<name>A0A0E3M6C1_CLOSL</name>
<gene>
    <name evidence="1" type="ORF">CSCA_2009</name>
</gene>
<proteinExistence type="predicted"/>
<accession>A0A0E3M6C1</accession>
<protein>
    <submittedName>
        <fullName evidence="1">Uncharacterized protein</fullName>
    </submittedName>
</protein>